<comment type="similarity">
    <text evidence="1">Belongs to the LysR transcriptional regulatory family.</text>
</comment>
<dbReference type="GO" id="GO:0003677">
    <property type="term" value="F:DNA binding"/>
    <property type="evidence" value="ECO:0007669"/>
    <property type="project" value="UniProtKB-KW"/>
</dbReference>
<keyword evidence="4" id="KW-0804">Transcription</keyword>
<dbReference type="PANTHER" id="PTHR30346:SF28">
    <property type="entry name" value="HTH-TYPE TRANSCRIPTIONAL REGULATOR CYNR"/>
    <property type="match status" value="1"/>
</dbReference>
<dbReference type="InterPro" id="IPR005119">
    <property type="entry name" value="LysR_subst-bd"/>
</dbReference>
<protein>
    <submittedName>
        <fullName evidence="6">LysR family transcriptional regulator</fullName>
    </submittedName>
</protein>
<evidence type="ECO:0000313" key="7">
    <source>
        <dbReference type="Proteomes" id="UP001156140"/>
    </source>
</evidence>
<comment type="caution">
    <text evidence="6">The sequence shown here is derived from an EMBL/GenBank/DDBJ whole genome shotgun (WGS) entry which is preliminary data.</text>
</comment>
<feature type="domain" description="HTH lysR-type" evidence="5">
    <location>
        <begin position="1"/>
        <end position="58"/>
    </location>
</feature>
<evidence type="ECO:0000313" key="6">
    <source>
        <dbReference type="EMBL" id="MCI0125307.1"/>
    </source>
</evidence>
<dbReference type="InterPro" id="IPR000847">
    <property type="entry name" value="LysR_HTH_N"/>
</dbReference>
<reference evidence="6" key="1">
    <citation type="submission" date="2022-03" db="EMBL/GenBank/DDBJ databases">
        <title>The complete genome sequence of a Methyloterrigena soli.</title>
        <authorList>
            <person name="Zi Z."/>
        </authorList>
    </citation>
    <scope>NUCLEOTIDE SEQUENCE</scope>
    <source>
        <strain evidence="6">M48</strain>
    </source>
</reference>
<dbReference type="GO" id="GO:0003700">
    <property type="term" value="F:DNA-binding transcription factor activity"/>
    <property type="evidence" value="ECO:0007669"/>
    <property type="project" value="InterPro"/>
</dbReference>
<dbReference type="CDD" id="cd05466">
    <property type="entry name" value="PBP2_LTTR_substrate"/>
    <property type="match status" value="1"/>
</dbReference>
<keyword evidence="2" id="KW-0805">Transcription regulation</keyword>
<keyword evidence="7" id="KW-1185">Reference proteome</keyword>
<dbReference type="RefSeq" id="WP_281734582.1">
    <property type="nucleotide sequence ID" value="NZ_JAKETQ010000001.1"/>
</dbReference>
<proteinExistence type="inferred from homology"/>
<sequence length="382" mass="40834">MDSATLVIAHRVLTARSIRAVARDLKRAPASVAAAMSRLEAEISVTLAERAGAGLVLTLEAERLGPEIARAAAIVEAIVPDAAQRGINLEALWRFAEVASAGSVRRAAQRLGLGQPQLTRQIAALESLVGAPLLERGTAGSRPTARGEAMLDRIQDLAGIWSDLARTAPDRFRKHAATTRLGSVIPLGYESELARMLAALTARWLKARPRQPLFISSTTAEELLAGLKSGRFDAAILDVETPPPEYEAHLLYRSPLALVGTRQSLAAVGDVPALLAGMPIAVPSLRSGLRQAAMRYLDATLDELRREKLTLIEIDSIPVIVNLVLHHGFISVLPEASVGNIRGDLARLPLGEEHALSIRLVWPKGNGGRSVGEMVLGLMGRE</sequence>
<dbReference type="InterPro" id="IPR036390">
    <property type="entry name" value="WH_DNA-bd_sf"/>
</dbReference>
<keyword evidence="3" id="KW-0238">DNA-binding</keyword>
<dbReference type="PANTHER" id="PTHR30346">
    <property type="entry name" value="TRANSCRIPTIONAL DUAL REGULATOR HCAR-RELATED"/>
    <property type="match status" value="1"/>
</dbReference>
<organism evidence="6 7">
    <name type="scientific">Paradevosia shaoguanensis</name>
    <dbReference type="NCBI Taxonomy" id="1335043"/>
    <lineage>
        <taxon>Bacteria</taxon>
        <taxon>Pseudomonadati</taxon>
        <taxon>Pseudomonadota</taxon>
        <taxon>Alphaproteobacteria</taxon>
        <taxon>Hyphomicrobiales</taxon>
        <taxon>Devosiaceae</taxon>
        <taxon>Paradevosia</taxon>
    </lineage>
</organism>
<dbReference type="PRINTS" id="PR00039">
    <property type="entry name" value="HTHLYSR"/>
</dbReference>
<dbReference type="AlphaFoldDB" id="A0AA41U9U0"/>
<dbReference type="Gene3D" id="1.10.10.10">
    <property type="entry name" value="Winged helix-like DNA-binding domain superfamily/Winged helix DNA-binding domain"/>
    <property type="match status" value="2"/>
</dbReference>
<evidence type="ECO:0000259" key="5">
    <source>
        <dbReference type="PROSITE" id="PS50931"/>
    </source>
</evidence>
<dbReference type="PROSITE" id="PS50931">
    <property type="entry name" value="HTH_LYSR"/>
    <property type="match status" value="2"/>
</dbReference>
<dbReference type="SUPFAM" id="SSF53850">
    <property type="entry name" value="Periplasmic binding protein-like II"/>
    <property type="match status" value="1"/>
</dbReference>
<dbReference type="Pfam" id="PF00126">
    <property type="entry name" value="HTH_1"/>
    <property type="match status" value="2"/>
</dbReference>
<dbReference type="Gene3D" id="3.40.190.10">
    <property type="entry name" value="Periplasmic binding protein-like II"/>
    <property type="match status" value="2"/>
</dbReference>
<dbReference type="Pfam" id="PF03466">
    <property type="entry name" value="LysR_substrate"/>
    <property type="match status" value="1"/>
</dbReference>
<dbReference type="GO" id="GO:0032993">
    <property type="term" value="C:protein-DNA complex"/>
    <property type="evidence" value="ECO:0007669"/>
    <property type="project" value="TreeGrafter"/>
</dbReference>
<evidence type="ECO:0000256" key="4">
    <source>
        <dbReference type="ARBA" id="ARBA00023163"/>
    </source>
</evidence>
<feature type="domain" description="HTH lysR-type" evidence="5">
    <location>
        <begin position="87"/>
        <end position="144"/>
    </location>
</feature>
<dbReference type="InterPro" id="IPR036388">
    <property type="entry name" value="WH-like_DNA-bd_sf"/>
</dbReference>
<dbReference type="EMBL" id="JALAZD010000001">
    <property type="protein sequence ID" value="MCI0125307.1"/>
    <property type="molecule type" value="Genomic_DNA"/>
</dbReference>
<accession>A0AA41U9U0</accession>
<name>A0AA41U9U0_9HYPH</name>
<gene>
    <name evidence="6" type="ORF">ML536_00550</name>
</gene>
<evidence type="ECO:0000256" key="1">
    <source>
        <dbReference type="ARBA" id="ARBA00009437"/>
    </source>
</evidence>
<evidence type="ECO:0000256" key="3">
    <source>
        <dbReference type="ARBA" id="ARBA00023125"/>
    </source>
</evidence>
<evidence type="ECO:0000256" key="2">
    <source>
        <dbReference type="ARBA" id="ARBA00023015"/>
    </source>
</evidence>
<dbReference type="SUPFAM" id="SSF46785">
    <property type="entry name" value="Winged helix' DNA-binding domain"/>
    <property type="match status" value="2"/>
</dbReference>
<dbReference type="Proteomes" id="UP001156140">
    <property type="component" value="Unassembled WGS sequence"/>
</dbReference>